<evidence type="ECO:0000256" key="3">
    <source>
        <dbReference type="ARBA" id="ARBA00022692"/>
    </source>
</evidence>
<comment type="similarity">
    <text evidence="6">Belongs to the ABC-4 integral membrane protein family.</text>
</comment>
<dbReference type="GO" id="GO:0005886">
    <property type="term" value="C:plasma membrane"/>
    <property type="evidence" value="ECO:0007669"/>
    <property type="project" value="UniProtKB-SubCell"/>
</dbReference>
<comment type="caution">
    <text evidence="9">The sequence shown here is derived from an EMBL/GenBank/DDBJ whole genome shotgun (WGS) entry which is preliminary data.</text>
</comment>
<dbReference type="InterPro" id="IPR003838">
    <property type="entry name" value="ABC3_permease_C"/>
</dbReference>
<feature type="transmembrane region" description="Helical" evidence="7">
    <location>
        <begin position="529"/>
        <end position="550"/>
    </location>
</feature>
<organism evidence="9 10">
    <name type="scientific">Catenuloplanes indicus</name>
    <dbReference type="NCBI Taxonomy" id="137267"/>
    <lineage>
        <taxon>Bacteria</taxon>
        <taxon>Bacillati</taxon>
        <taxon>Actinomycetota</taxon>
        <taxon>Actinomycetes</taxon>
        <taxon>Micromonosporales</taxon>
        <taxon>Micromonosporaceae</taxon>
        <taxon>Catenuloplanes</taxon>
    </lineage>
</organism>
<evidence type="ECO:0000313" key="10">
    <source>
        <dbReference type="Proteomes" id="UP001240236"/>
    </source>
</evidence>
<keyword evidence="3 7" id="KW-0812">Transmembrane</keyword>
<name>A0AAE3W7U6_9ACTN</name>
<feature type="domain" description="ABC3 transporter permease C-terminal" evidence="8">
    <location>
        <begin position="479"/>
        <end position="590"/>
    </location>
</feature>
<evidence type="ECO:0000256" key="1">
    <source>
        <dbReference type="ARBA" id="ARBA00004651"/>
    </source>
</evidence>
<dbReference type="PANTHER" id="PTHR30572">
    <property type="entry name" value="MEMBRANE COMPONENT OF TRANSPORTER-RELATED"/>
    <property type="match status" value="1"/>
</dbReference>
<evidence type="ECO:0000256" key="5">
    <source>
        <dbReference type="ARBA" id="ARBA00023136"/>
    </source>
</evidence>
<dbReference type="InterPro" id="IPR050250">
    <property type="entry name" value="Macrolide_Exporter_MacB"/>
</dbReference>
<evidence type="ECO:0000256" key="7">
    <source>
        <dbReference type="SAM" id="Phobius"/>
    </source>
</evidence>
<accession>A0AAE3W7U6</accession>
<feature type="transmembrane region" description="Helical" evidence="7">
    <location>
        <begin position="359"/>
        <end position="381"/>
    </location>
</feature>
<evidence type="ECO:0000256" key="6">
    <source>
        <dbReference type="ARBA" id="ARBA00038076"/>
    </source>
</evidence>
<dbReference type="AlphaFoldDB" id="A0AAE3W7U6"/>
<feature type="transmembrane region" description="Helical" evidence="7">
    <location>
        <begin position="267"/>
        <end position="292"/>
    </location>
</feature>
<gene>
    <name evidence="9" type="ORF">J2S42_007594</name>
</gene>
<dbReference type="GO" id="GO:0022857">
    <property type="term" value="F:transmembrane transporter activity"/>
    <property type="evidence" value="ECO:0007669"/>
    <property type="project" value="TreeGrafter"/>
</dbReference>
<proteinExistence type="inferred from homology"/>
<keyword evidence="10" id="KW-1185">Reference proteome</keyword>
<sequence>MAGRLLLILRLLGRDLTRRRTETALLLAAITAATATLTLGLTLNELASRPYERTRAATGGPDLVIEPAMTGPDALAALATIAARPDVTGHSGPYPLLFLDLDFAGLRSRVVVQGRDPAPVAIDQPAVTDGGWVRPGGAVVELAFADAFGMRVGDVVTVGGRPLRVDGLAVSAARSPFPNANWHRPQSIDVWKGGAIWVHRDDVPALAGSQPVSYNLNVTVAGPAQARAFTRLESGEKNPMFRGWHVRRSADFVNSAGRRYGPTFEALLIGSWLLTGLAVTGVAGIVGGRVIAQRRRVGLLKAVGAGPGLIAAVQLTEHLLIGLGAAGAGLAAGWLAAPVLFRPSAGLIGTVGTAPPPAWLVWSVLALALTIAVVATLGSVLRAATTDTVHALADATVPPRRNGVLIGLSRRLPATLLIAVRLGTRRPRRSRLAMINTMITMTAAAGVLTMLAQPPDFDDLGGMTIPDTGGGRLRSALFLIVTVVCVLALLNTVVSTRTAVLDAERPLAVARALGATPAQAGAAVAISQLLPALPGVALGLPLGIGIARFTNDTYGAEPYAPAWWMLSAACAVLLVVTALTAIPALTMARRPVAGTLR</sequence>
<evidence type="ECO:0000259" key="8">
    <source>
        <dbReference type="Pfam" id="PF02687"/>
    </source>
</evidence>
<dbReference type="PANTHER" id="PTHR30572:SF4">
    <property type="entry name" value="ABC TRANSPORTER PERMEASE YTRF"/>
    <property type="match status" value="1"/>
</dbReference>
<feature type="transmembrane region" description="Helical" evidence="7">
    <location>
        <begin position="562"/>
        <end position="588"/>
    </location>
</feature>
<dbReference type="Proteomes" id="UP001240236">
    <property type="component" value="Unassembled WGS sequence"/>
</dbReference>
<feature type="transmembrane region" description="Helical" evidence="7">
    <location>
        <begin position="473"/>
        <end position="494"/>
    </location>
</feature>
<dbReference type="Pfam" id="PF02687">
    <property type="entry name" value="FtsX"/>
    <property type="match status" value="2"/>
</dbReference>
<reference evidence="9 10" key="1">
    <citation type="submission" date="2023-07" db="EMBL/GenBank/DDBJ databases">
        <title>Sequencing the genomes of 1000 actinobacteria strains.</title>
        <authorList>
            <person name="Klenk H.-P."/>
        </authorList>
    </citation>
    <scope>NUCLEOTIDE SEQUENCE [LARGE SCALE GENOMIC DNA]</scope>
    <source>
        <strain evidence="9 10">DSM 44709</strain>
    </source>
</reference>
<feature type="transmembrane region" description="Helical" evidence="7">
    <location>
        <begin position="432"/>
        <end position="453"/>
    </location>
</feature>
<keyword evidence="5 7" id="KW-0472">Membrane</keyword>
<evidence type="ECO:0000256" key="2">
    <source>
        <dbReference type="ARBA" id="ARBA00022475"/>
    </source>
</evidence>
<dbReference type="EMBL" id="JAUSUZ010000001">
    <property type="protein sequence ID" value="MDQ0370925.1"/>
    <property type="molecule type" value="Genomic_DNA"/>
</dbReference>
<feature type="domain" description="ABC3 transporter permease C-terminal" evidence="8">
    <location>
        <begin position="270"/>
        <end position="386"/>
    </location>
</feature>
<dbReference type="RefSeq" id="WP_307247288.1">
    <property type="nucleotide sequence ID" value="NZ_JAUSUZ010000001.1"/>
</dbReference>
<evidence type="ECO:0000256" key="4">
    <source>
        <dbReference type="ARBA" id="ARBA00022989"/>
    </source>
</evidence>
<feature type="transmembrane region" description="Helical" evidence="7">
    <location>
        <begin position="319"/>
        <end position="339"/>
    </location>
</feature>
<keyword evidence="2" id="KW-1003">Cell membrane</keyword>
<comment type="subcellular location">
    <subcellularLocation>
        <location evidence="1">Cell membrane</location>
        <topology evidence="1">Multi-pass membrane protein</topology>
    </subcellularLocation>
</comment>
<protein>
    <submittedName>
        <fullName evidence="9">ABC transport system permease protein</fullName>
    </submittedName>
</protein>
<evidence type="ECO:0000313" key="9">
    <source>
        <dbReference type="EMBL" id="MDQ0370925.1"/>
    </source>
</evidence>
<keyword evidence="4 7" id="KW-1133">Transmembrane helix</keyword>